<protein>
    <recommendedName>
        <fullName evidence="1">diguanylate cyclase</fullName>
        <ecNumber evidence="1">2.7.7.65</ecNumber>
    </recommendedName>
</protein>
<feature type="transmembrane region" description="Helical" evidence="3">
    <location>
        <begin position="107"/>
        <end position="124"/>
    </location>
</feature>
<dbReference type="AlphaFoldDB" id="A4C5F9"/>
<dbReference type="InterPro" id="IPR043128">
    <property type="entry name" value="Rev_trsase/Diguanyl_cyclase"/>
</dbReference>
<dbReference type="RefSeq" id="WP_009837088.1">
    <property type="nucleotide sequence ID" value="NZ_AAOH01000001.1"/>
</dbReference>
<evidence type="ECO:0000313" key="5">
    <source>
        <dbReference type="EMBL" id="EAR30791.1"/>
    </source>
</evidence>
<dbReference type="PANTHER" id="PTHR45138">
    <property type="entry name" value="REGULATORY COMPONENTS OF SENSORY TRANSDUCTION SYSTEM"/>
    <property type="match status" value="1"/>
</dbReference>
<reference evidence="5 6" key="1">
    <citation type="submission" date="2006-02" db="EMBL/GenBank/DDBJ databases">
        <authorList>
            <person name="Moran M.A."/>
            <person name="Kjelleberg S."/>
            <person name="Egan S."/>
            <person name="Saunders N."/>
            <person name="Thomas T."/>
            <person name="Ferriera S."/>
            <person name="Johnson J."/>
            <person name="Kravitz S."/>
            <person name="Halpern A."/>
            <person name="Remington K."/>
            <person name="Beeson K."/>
            <person name="Tran B."/>
            <person name="Rogers Y.-H."/>
            <person name="Friedman R."/>
            <person name="Venter J.C."/>
        </authorList>
    </citation>
    <scope>NUCLEOTIDE SEQUENCE [LARGE SCALE GENOMIC DNA]</scope>
    <source>
        <strain evidence="5 6">D2</strain>
    </source>
</reference>
<evidence type="ECO:0000256" key="3">
    <source>
        <dbReference type="SAM" id="Phobius"/>
    </source>
</evidence>
<keyword evidence="6" id="KW-1185">Reference proteome</keyword>
<evidence type="ECO:0000259" key="4">
    <source>
        <dbReference type="PROSITE" id="PS50887"/>
    </source>
</evidence>
<dbReference type="CDD" id="cd01949">
    <property type="entry name" value="GGDEF"/>
    <property type="match status" value="1"/>
</dbReference>
<dbReference type="InterPro" id="IPR029787">
    <property type="entry name" value="Nucleotide_cyclase"/>
</dbReference>
<dbReference type="SUPFAM" id="SSF55073">
    <property type="entry name" value="Nucleotide cyclase"/>
    <property type="match status" value="1"/>
</dbReference>
<feature type="transmembrane region" description="Helical" evidence="3">
    <location>
        <begin position="12"/>
        <end position="32"/>
    </location>
</feature>
<comment type="caution">
    <text evidence="5">The sequence shown here is derived from an EMBL/GenBank/DDBJ whole genome shotgun (WGS) entry which is preliminary data.</text>
</comment>
<dbReference type="HOGENOM" id="CLU_070527_0_0_6"/>
<dbReference type="EC" id="2.7.7.65" evidence="1"/>
<dbReference type="Gene3D" id="3.30.70.270">
    <property type="match status" value="1"/>
</dbReference>
<feature type="transmembrane region" description="Helical" evidence="3">
    <location>
        <begin position="70"/>
        <end position="87"/>
    </location>
</feature>
<feature type="domain" description="GGDEF" evidence="4">
    <location>
        <begin position="176"/>
        <end position="302"/>
    </location>
</feature>
<accession>A4C5F9</accession>
<dbReference type="PANTHER" id="PTHR45138:SF9">
    <property type="entry name" value="DIGUANYLATE CYCLASE DGCM-RELATED"/>
    <property type="match status" value="1"/>
</dbReference>
<dbReference type="InterPro" id="IPR050469">
    <property type="entry name" value="Diguanylate_Cyclase"/>
</dbReference>
<evidence type="ECO:0000313" key="6">
    <source>
        <dbReference type="Proteomes" id="UP000006201"/>
    </source>
</evidence>
<dbReference type="eggNOG" id="COG3706">
    <property type="taxonomic scope" value="Bacteria"/>
</dbReference>
<keyword evidence="3" id="KW-0472">Membrane</keyword>
<dbReference type="GO" id="GO:0052621">
    <property type="term" value="F:diguanylate cyclase activity"/>
    <property type="evidence" value="ECO:0007669"/>
    <property type="project" value="UniProtKB-EC"/>
</dbReference>
<dbReference type="Pfam" id="PF00990">
    <property type="entry name" value="GGDEF"/>
    <property type="match status" value="1"/>
</dbReference>
<dbReference type="PROSITE" id="PS50887">
    <property type="entry name" value="GGDEF"/>
    <property type="match status" value="1"/>
</dbReference>
<dbReference type="STRING" id="87626.PTD2_04441"/>
<dbReference type="GO" id="GO:0043709">
    <property type="term" value="P:cell adhesion involved in single-species biofilm formation"/>
    <property type="evidence" value="ECO:0007669"/>
    <property type="project" value="TreeGrafter"/>
</dbReference>
<evidence type="ECO:0000256" key="1">
    <source>
        <dbReference type="ARBA" id="ARBA00012528"/>
    </source>
</evidence>
<dbReference type="Proteomes" id="UP000006201">
    <property type="component" value="Unassembled WGS sequence"/>
</dbReference>
<dbReference type="EMBL" id="AAOH01000001">
    <property type="protein sequence ID" value="EAR30791.1"/>
    <property type="molecule type" value="Genomic_DNA"/>
</dbReference>
<dbReference type="GO" id="GO:1902201">
    <property type="term" value="P:negative regulation of bacterial-type flagellum-dependent cell motility"/>
    <property type="evidence" value="ECO:0007669"/>
    <property type="project" value="TreeGrafter"/>
</dbReference>
<comment type="catalytic activity">
    <reaction evidence="2">
        <text>2 GTP = 3',3'-c-di-GMP + 2 diphosphate</text>
        <dbReference type="Rhea" id="RHEA:24898"/>
        <dbReference type="ChEBI" id="CHEBI:33019"/>
        <dbReference type="ChEBI" id="CHEBI:37565"/>
        <dbReference type="ChEBI" id="CHEBI:58805"/>
        <dbReference type="EC" id="2.7.7.65"/>
    </reaction>
</comment>
<sequence length="302" mass="34632">MNSRFALLHRPLFVIMALCISVTLSLTSYLGVAKPFSSFDWIDVLGEGGMTLVTLFWLLATLFSRLKGRVTNLLFIGLLAMHLSMLLDLLDEFWTYPNSGWITTFESIPATLGMMVMSVALYHWHHEQISINDKLQQRERFYRDHSLTDFVTGLYSAAYMKQQLNREVQLSEQHAQPFSLLMFDLKKFDQLNNQYGTRHADDILRQVAECMQLNCRPTDLICRFASDRFIVFLPATPACTATVMMHHLQCSLTHTRFKTPNETQLSAYCSHVTWQEGHTGEQLIEQLCQQLAVQKLPNSVAA</sequence>
<keyword evidence="3" id="KW-1133">Transmembrane helix</keyword>
<dbReference type="InterPro" id="IPR000160">
    <property type="entry name" value="GGDEF_dom"/>
</dbReference>
<name>A4C5F9_9GAMM</name>
<dbReference type="GO" id="GO:0005886">
    <property type="term" value="C:plasma membrane"/>
    <property type="evidence" value="ECO:0007669"/>
    <property type="project" value="TreeGrafter"/>
</dbReference>
<proteinExistence type="predicted"/>
<evidence type="ECO:0000256" key="2">
    <source>
        <dbReference type="ARBA" id="ARBA00034247"/>
    </source>
</evidence>
<gene>
    <name evidence="5" type="ORF">PTD2_04441</name>
</gene>
<dbReference type="SMART" id="SM00267">
    <property type="entry name" value="GGDEF"/>
    <property type="match status" value="1"/>
</dbReference>
<organism evidence="5 6">
    <name type="scientific">Pseudoalteromonas tunicata D2</name>
    <dbReference type="NCBI Taxonomy" id="87626"/>
    <lineage>
        <taxon>Bacteria</taxon>
        <taxon>Pseudomonadati</taxon>
        <taxon>Pseudomonadota</taxon>
        <taxon>Gammaproteobacteria</taxon>
        <taxon>Alteromonadales</taxon>
        <taxon>Pseudoalteromonadaceae</taxon>
        <taxon>Pseudoalteromonas</taxon>
    </lineage>
</organism>
<dbReference type="NCBIfam" id="TIGR00254">
    <property type="entry name" value="GGDEF"/>
    <property type="match status" value="1"/>
</dbReference>
<keyword evidence="3" id="KW-0812">Transmembrane</keyword>
<feature type="transmembrane region" description="Helical" evidence="3">
    <location>
        <begin position="44"/>
        <end position="63"/>
    </location>
</feature>